<dbReference type="AlphaFoldDB" id="A0A2M4CE05"/>
<protein>
    <submittedName>
        <fullName evidence="2">Putative secreted protein</fullName>
    </submittedName>
</protein>
<keyword evidence="1" id="KW-0732">Signal</keyword>
<accession>A0A2M4CE05</accession>
<feature type="signal peptide" evidence="1">
    <location>
        <begin position="1"/>
        <end position="23"/>
    </location>
</feature>
<proteinExistence type="predicted"/>
<dbReference type="EMBL" id="GGFJ01014334">
    <property type="protein sequence ID" value="MBW63475.1"/>
    <property type="molecule type" value="Transcribed_RNA"/>
</dbReference>
<organism evidence="2">
    <name type="scientific">Anopheles marajoara</name>
    <dbReference type="NCBI Taxonomy" id="58244"/>
    <lineage>
        <taxon>Eukaryota</taxon>
        <taxon>Metazoa</taxon>
        <taxon>Ecdysozoa</taxon>
        <taxon>Arthropoda</taxon>
        <taxon>Hexapoda</taxon>
        <taxon>Insecta</taxon>
        <taxon>Pterygota</taxon>
        <taxon>Neoptera</taxon>
        <taxon>Endopterygota</taxon>
        <taxon>Diptera</taxon>
        <taxon>Nematocera</taxon>
        <taxon>Culicoidea</taxon>
        <taxon>Culicidae</taxon>
        <taxon>Anophelinae</taxon>
        <taxon>Anopheles</taxon>
    </lineage>
</organism>
<sequence length="72" mass="7452">MARITRPARTSFLTRCLCCAVRSGAICGPPSARPSPGARCGRCLSSCPSAVRVWCSTSGGKRAPKGQPGSTR</sequence>
<evidence type="ECO:0000313" key="2">
    <source>
        <dbReference type="EMBL" id="MBW63475.1"/>
    </source>
</evidence>
<evidence type="ECO:0000256" key="1">
    <source>
        <dbReference type="SAM" id="SignalP"/>
    </source>
</evidence>
<reference evidence="2" key="1">
    <citation type="submission" date="2018-01" db="EMBL/GenBank/DDBJ databases">
        <title>An insight into the sialome of Amazonian anophelines.</title>
        <authorList>
            <person name="Ribeiro J.M."/>
            <person name="Scarpassa V."/>
            <person name="Calvo E."/>
        </authorList>
    </citation>
    <scope>NUCLEOTIDE SEQUENCE</scope>
    <source>
        <tissue evidence="2">Salivary glands</tissue>
    </source>
</reference>
<feature type="chain" id="PRO_5014740263" evidence="1">
    <location>
        <begin position="24"/>
        <end position="72"/>
    </location>
</feature>
<name>A0A2M4CE05_9DIPT</name>